<keyword evidence="2" id="KW-1185">Reference proteome</keyword>
<reference evidence="1 2" key="1">
    <citation type="submission" date="2015-09" db="EMBL/GenBank/DDBJ databases">
        <title>Genome sequence of the marine flavobacterium Croceitalea dokdonensis DOKDO 023 that contains proton- and sodium-pumping rhodopsins.</title>
        <authorList>
            <person name="Kwon S.-K."/>
            <person name="Lee H.K."/>
            <person name="Kwak M.-J."/>
            <person name="Kim J.F."/>
        </authorList>
    </citation>
    <scope>NUCLEOTIDE SEQUENCE [LARGE SCALE GENOMIC DNA]</scope>
    <source>
        <strain evidence="1 2">DOKDO 023</strain>
    </source>
</reference>
<dbReference type="Proteomes" id="UP000050280">
    <property type="component" value="Unassembled WGS sequence"/>
</dbReference>
<dbReference type="AlphaFoldDB" id="A0A0P7AG55"/>
<protein>
    <submittedName>
        <fullName evidence="1">Uncharacterized protein</fullName>
    </submittedName>
</protein>
<evidence type="ECO:0000313" key="2">
    <source>
        <dbReference type="Proteomes" id="UP000050280"/>
    </source>
</evidence>
<organism evidence="1 2">
    <name type="scientific">Croceitalea dokdonensis DOKDO 023</name>
    <dbReference type="NCBI Taxonomy" id="1300341"/>
    <lineage>
        <taxon>Bacteria</taxon>
        <taxon>Pseudomonadati</taxon>
        <taxon>Bacteroidota</taxon>
        <taxon>Flavobacteriia</taxon>
        <taxon>Flavobacteriales</taxon>
        <taxon>Flavobacteriaceae</taxon>
        <taxon>Croceitalea</taxon>
    </lineage>
</organism>
<evidence type="ECO:0000313" key="1">
    <source>
        <dbReference type="EMBL" id="KPM31009.1"/>
    </source>
</evidence>
<comment type="caution">
    <text evidence="1">The sequence shown here is derived from an EMBL/GenBank/DDBJ whole genome shotgun (WGS) entry which is preliminary data.</text>
</comment>
<accession>A0A0P7AG55</accession>
<sequence length="37" mass="4519">MPRASVRYVVLQRTTWFFDTPMVDENFNFNIWLVPLD</sequence>
<dbReference type="EMBL" id="LDJX01000006">
    <property type="protein sequence ID" value="KPM31009.1"/>
    <property type="molecule type" value="Genomic_DNA"/>
</dbReference>
<gene>
    <name evidence="1" type="ORF">I595_2988</name>
</gene>
<name>A0A0P7AG55_9FLAO</name>
<proteinExistence type="predicted"/>